<gene>
    <name evidence="2" type="ORF">GGR05_001906</name>
</gene>
<keyword evidence="1" id="KW-0812">Transmembrane</keyword>
<dbReference type="RefSeq" id="WP_090960947.1">
    <property type="nucleotide sequence ID" value="NZ_FOOA01000003.1"/>
</dbReference>
<feature type="transmembrane region" description="Helical" evidence="1">
    <location>
        <begin position="46"/>
        <end position="64"/>
    </location>
</feature>
<dbReference type="EMBL" id="JACIDO010000003">
    <property type="protein sequence ID" value="MBB3935762.1"/>
    <property type="molecule type" value="Genomic_DNA"/>
</dbReference>
<name>A0A7W6FV82_9HYPH</name>
<dbReference type="Gene3D" id="3.10.450.530">
    <property type="entry name" value="Ribonuclease toxin, BrnT, of type II toxin-antitoxin system"/>
    <property type="match status" value="1"/>
</dbReference>
<evidence type="ECO:0000313" key="3">
    <source>
        <dbReference type="Proteomes" id="UP000531216"/>
    </source>
</evidence>
<dbReference type="Proteomes" id="UP000531216">
    <property type="component" value="Unassembled WGS sequence"/>
</dbReference>
<dbReference type="AlphaFoldDB" id="A0A7W6FV82"/>
<dbReference type="InterPro" id="IPR007460">
    <property type="entry name" value="BrnT_toxin"/>
</dbReference>
<protein>
    <submittedName>
        <fullName evidence="2">Uncharacterized protein</fullName>
    </submittedName>
</protein>
<keyword evidence="3" id="KW-1185">Reference proteome</keyword>
<proteinExistence type="predicted"/>
<evidence type="ECO:0000313" key="2">
    <source>
        <dbReference type="EMBL" id="MBB3935762.1"/>
    </source>
</evidence>
<sequence>MRFEFDENKSDANRQKHGIDFVEAQRLWSDEDFLVVPARSDDEHRYLAIGLIGVLHWAAVYTLRRNVIRIISVRRAQREERMNYESR</sequence>
<comment type="caution">
    <text evidence="2">The sequence shown here is derived from an EMBL/GenBank/DDBJ whole genome shotgun (WGS) entry which is preliminary data.</text>
</comment>
<keyword evidence="1" id="KW-0472">Membrane</keyword>
<dbReference type="OrthoDB" id="839663at2"/>
<organism evidence="2 3">
    <name type="scientific">Aureimonas phyllosphaerae</name>
    <dbReference type="NCBI Taxonomy" id="1166078"/>
    <lineage>
        <taxon>Bacteria</taxon>
        <taxon>Pseudomonadati</taxon>
        <taxon>Pseudomonadota</taxon>
        <taxon>Alphaproteobacteria</taxon>
        <taxon>Hyphomicrobiales</taxon>
        <taxon>Aurantimonadaceae</taxon>
        <taxon>Aureimonas</taxon>
    </lineage>
</organism>
<evidence type="ECO:0000256" key="1">
    <source>
        <dbReference type="SAM" id="Phobius"/>
    </source>
</evidence>
<reference evidence="2 3" key="1">
    <citation type="submission" date="2020-08" db="EMBL/GenBank/DDBJ databases">
        <title>Genomic Encyclopedia of Type Strains, Phase IV (KMG-IV): sequencing the most valuable type-strain genomes for metagenomic binning, comparative biology and taxonomic classification.</title>
        <authorList>
            <person name="Goeker M."/>
        </authorList>
    </citation>
    <scope>NUCLEOTIDE SEQUENCE [LARGE SCALE GENOMIC DNA]</scope>
    <source>
        <strain evidence="2 3">DSM 25024</strain>
    </source>
</reference>
<accession>A0A7W6FV82</accession>
<dbReference type="Pfam" id="PF04365">
    <property type="entry name" value="BrnT_toxin"/>
    <property type="match status" value="1"/>
</dbReference>
<dbReference type="InterPro" id="IPR038573">
    <property type="entry name" value="BrnT_sf"/>
</dbReference>
<keyword evidence="1" id="KW-1133">Transmembrane helix</keyword>